<evidence type="ECO:0000313" key="3">
    <source>
        <dbReference type="Proteomes" id="UP000646244"/>
    </source>
</evidence>
<dbReference type="Proteomes" id="UP000646244">
    <property type="component" value="Unassembled WGS sequence"/>
</dbReference>
<evidence type="ECO:0000313" key="2">
    <source>
        <dbReference type="EMBL" id="GHC68610.1"/>
    </source>
</evidence>
<reference evidence="2" key="1">
    <citation type="journal article" date="2014" name="Int. J. Syst. Evol. Microbiol.">
        <title>Complete genome sequence of Corynebacterium casei LMG S-19264T (=DSM 44701T), isolated from a smear-ripened cheese.</title>
        <authorList>
            <consortium name="US DOE Joint Genome Institute (JGI-PGF)"/>
            <person name="Walter F."/>
            <person name="Albersmeier A."/>
            <person name="Kalinowski J."/>
            <person name="Ruckert C."/>
        </authorList>
    </citation>
    <scope>NUCLEOTIDE SEQUENCE</scope>
    <source>
        <strain evidence="2">JCM 4633</strain>
    </source>
</reference>
<organism evidence="2 3">
    <name type="scientific">Streptomyces cinnamoneus</name>
    <name type="common">Streptoverticillium cinnamoneum</name>
    <dbReference type="NCBI Taxonomy" id="53446"/>
    <lineage>
        <taxon>Bacteria</taxon>
        <taxon>Bacillati</taxon>
        <taxon>Actinomycetota</taxon>
        <taxon>Actinomycetes</taxon>
        <taxon>Kitasatosporales</taxon>
        <taxon>Streptomycetaceae</taxon>
        <taxon>Streptomyces</taxon>
        <taxon>Streptomyces cinnamoneus group</taxon>
    </lineage>
</organism>
<comment type="caution">
    <text evidence="2">The sequence shown here is derived from an EMBL/GenBank/DDBJ whole genome shotgun (WGS) entry which is preliminary data.</text>
</comment>
<gene>
    <name evidence="2" type="ORF">GCM10010507_53950</name>
</gene>
<sequence length="82" mass="8688">MDVAGHGAEETTGDADTAGNGVQLGVGDLTGLDVVTHYFAHPSFVWIFSKDVGQAATKRSDHSRSGPVEIDRRSENRCGAQM</sequence>
<accession>A0A918WRI8</accession>
<feature type="region of interest" description="Disordered" evidence="1">
    <location>
        <begin position="56"/>
        <end position="82"/>
    </location>
</feature>
<reference evidence="2" key="2">
    <citation type="submission" date="2020-09" db="EMBL/GenBank/DDBJ databases">
        <authorList>
            <person name="Sun Q."/>
            <person name="Ohkuma M."/>
        </authorList>
    </citation>
    <scope>NUCLEOTIDE SEQUENCE</scope>
    <source>
        <strain evidence="2">JCM 4633</strain>
    </source>
</reference>
<dbReference type="AlphaFoldDB" id="A0A918WRI8"/>
<feature type="region of interest" description="Disordered" evidence="1">
    <location>
        <begin position="1"/>
        <end position="22"/>
    </location>
</feature>
<name>A0A918WRI8_STRCJ</name>
<feature type="compositionally biased region" description="Basic and acidic residues" evidence="1">
    <location>
        <begin position="58"/>
        <end position="76"/>
    </location>
</feature>
<dbReference type="EMBL" id="BMVB01000025">
    <property type="protein sequence ID" value="GHC68610.1"/>
    <property type="molecule type" value="Genomic_DNA"/>
</dbReference>
<proteinExistence type="predicted"/>
<protein>
    <submittedName>
        <fullName evidence="2">Uncharacterized protein</fullName>
    </submittedName>
</protein>
<evidence type="ECO:0000256" key="1">
    <source>
        <dbReference type="SAM" id="MobiDB-lite"/>
    </source>
</evidence>